<reference evidence="6" key="1">
    <citation type="submission" date="2019-10" db="EMBL/GenBank/DDBJ databases">
        <title>Lacipirellula parvula gen. nov., sp. nov., representing a lineage of planctomycetes widespread in freshwater anoxic habitats, and description of the family Lacipirellulaceae.</title>
        <authorList>
            <person name="Dedysh S.N."/>
            <person name="Kulichevskaya I.S."/>
            <person name="Beletsky A.V."/>
            <person name="Rakitin A.L."/>
            <person name="Mardanov A.V."/>
            <person name="Ivanova A.A."/>
            <person name="Saltykova V.X."/>
            <person name="Rijpstra W.I.C."/>
            <person name="Sinninghe Damste J.S."/>
            <person name="Ravin N.V."/>
        </authorList>
    </citation>
    <scope>NUCLEOTIDE SEQUENCE [LARGE SCALE GENOMIC DNA]</scope>
    <source>
        <strain evidence="6">PX69</strain>
    </source>
</reference>
<evidence type="ECO:0000256" key="2">
    <source>
        <dbReference type="ARBA" id="ARBA00023125"/>
    </source>
</evidence>
<dbReference type="Pfam" id="PF22177">
    <property type="entry name" value="PBP1_XylR"/>
    <property type="match status" value="1"/>
</dbReference>
<protein>
    <recommendedName>
        <fullName evidence="4">HTH araC/xylS-type domain-containing protein</fullName>
    </recommendedName>
</protein>
<dbReference type="KEGG" id="lpav:PLANPX_3482"/>
<evidence type="ECO:0000256" key="1">
    <source>
        <dbReference type="ARBA" id="ARBA00023015"/>
    </source>
</evidence>
<feature type="domain" description="HTH araC/xylS-type" evidence="4">
    <location>
        <begin position="288"/>
        <end position="386"/>
    </location>
</feature>
<dbReference type="SUPFAM" id="SSF46689">
    <property type="entry name" value="Homeodomain-like"/>
    <property type="match status" value="1"/>
</dbReference>
<dbReference type="PROSITE" id="PS01124">
    <property type="entry name" value="HTH_ARAC_FAMILY_2"/>
    <property type="match status" value="1"/>
</dbReference>
<dbReference type="InterPro" id="IPR054031">
    <property type="entry name" value="XylR_PBP1"/>
</dbReference>
<organism evidence="5 6">
    <name type="scientific">Lacipirellula parvula</name>
    <dbReference type="NCBI Taxonomy" id="2650471"/>
    <lineage>
        <taxon>Bacteria</taxon>
        <taxon>Pseudomonadati</taxon>
        <taxon>Planctomycetota</taxon>
        <taxon>Planctomycetia</taxon>
        <taxon>Pirellulales</taxon>
        <taxon>Lacipirellulaceae</taxon>
        <taxon>Lacipirellula</taxon>
    </lineage>
</organism>
<dbReference type="CDD" id="cd01543">
    <property type="entry name" value="PBP1_XylR"/>
    <property type="match status" value="1"/>
</dbReference>
<dbReference type="PANTHER" id="PTHR30146:SF24">
    <property type="entry name" value="XYLOSE OPERON REGULATORY PROTEIN"/>
    <property type="match status" value="1"/>
</dbReference>
<dbReference type="EMBL" id="AP021861">
    <property type="protein sequence ID" value="BBO33870.1"/>
    <property type="molecule type" value="Genomic_DNA"/>
</dbReference>
<dbReference type="InterPro" id="IPR018062">
    <property type="entry name" value="HTH_AraC-typ_CS"/>
</dbReference>
<dbReference type="InterPro" id="IPR018060">
    <property type="entry name" value="HTH_AraC"/>
</dbReference>
<evidence type="ECO:0000256" key="3">
    <source>
        <dbReference type="ARBA" id="ARBA00023163"/>
    </source>
</evidence>
<dbReference type="AlphaFoldDB" id="A0A5K7XAW9"/>
<evidence type="ECO:0000313" key="6">
    <source>
        <dbReference type="Proteomes" id="UP000326837"/>
    </source>
</evidence>
<dbReference type="PROSITE" id="PS00041">
    <property type="entry name" value="HTH_ARAC_FAMILY_1"/>
    <property type="match status" value="1"/>
</dbReference>
<evidence type="ECO:0000259" key="4">
    <source>
        <dbReference type="PROSITE" id="PS01124"/>
    </source>
</evidence>
<accession>A0A5K7XAW9</accession>
<dbReference type="Gene3D" id="3.40.50.2300">
    <property type="match status" value="2"/>
</dbReference>
<dbReference type="RefSeq" id="WP_152099553.1">
    <property type="nucleotide sequence ID" value="NZ_AP021861.1"/>
</dbReference>
<sequence length="391" mass="43924">MSILGRNQLRQIAVLVETDNSWGRNVVQGVADYARKFAQWNLLIDPRDQSQGWSLPDRWHGDGIIARVSTPLHLDEIARSGLPAVNVDNVFENQEGVGQVTTDEHSLAAMALAHFRERGFVHFAYFAPPSHEYSKKGAQAFFAAVTAEEHDCHIYRPGYRGGRRISRDEEHNRIHRWLSHLPKPVAVLAVDARRGRQLAEICSLERISVPDEVAILAGDTDEFLCNLSSPPLSSIEVASQRIGHEAAMLLDRMMHGEAAPSDPLRIQPVRVLARQSTDVLSIDDPMIVQALRFIQTHAFRGISVDDVLREVPVSRRYLELQFKKRIGRLPAEEIRRLRLERGRDLLTQSDLSVEAIAAACGYAGATQFGVAFRKHFGNTPLAFRRQLLRTS</sequence>
<keyword evidence="2" id="KW-0238">DNA-binding</keyword>
<keyword evidence="6" id="KW-1185">Reference proteome</keyword>
<dbReference type="SUPFAM" id="SSF53822">
    <property type="entry name" value="Periplasmic binding protein-like I"/>
    <property type="match status" value="1"/>
</dbReference>
<dbReference type="GO" id="GO:0000976">
    <property type="term" value="F:transcription cis-regulatory region binding"/>
    <property type="evidence" value="ECO:0007669"/>
    <property type="project" value="TreeGrafter"/>
</dbReference>
<dbReference type="InterPro" id="IPR046335">
    <property type="entry name" value="LacI/GalR-like_sensor"/>
</dbReference>
<dbReference type="InterPro" id="IPR028082">
    <property type="entry name" value="Peripla_BP_I"/>
</dbReference>
<dbReference type="Pfam" id="PF12833">
    <property type="entry name" value="HTH_18"/>
    <property type="match status" value="1"/>
</dbReference>
<proteinExistence type="predicted"/>
<gene>
    <name evidence="5" type="ORF">PLANPX_3482</name>
</gene>
<dbReference type="Pfam" id="PF13377">
    <property type="entry name" value="Peripla_BP_3"/>
    <property type="match status" value="1"/>
</dbReference>
<dbReference type="Proteomes" id="UP000326837">
    <property type="component" value="Chromosome"/>
</dbReference>
<keyword evidence="3" id="KW-0804">Transcription</keyword>
<dbReference type="SMART" id="SM00342">
    <property type="entry name" value="HTH_ARAC"/>
    <property type="match status" value="1"/>
</dbReference>
<dbReference type="Gene3D" id="1.10.10.60">
    <property type="entry name" value="Homeodomain-like"/>
    <property type="match status" value="1"/>
</dbReference>
<keyword evidence="1" id="KW-0805">Transcription regulation</keyword>
<name>A0A5K7XAW9_9BACT</name>
<dbReference type="GO" id="GO:0003700">
    <property type="term" value="F:DNA-binding transcription factor activity"/>
    <property type="evidence" value="ECO:0007669"/>
    <property type="project" value="InterPro"/>
</dbReference>
<dbReference type="PANTHER" id="PTHR30146">
    <property type="entry name" value="LACI-RELATED TRANSCRIPTIONAL REPRESSOR"/>
    <property type="match status" value="1"/>
</dbReference>
<dbReference type="InterPro" id="IPR009057">
    <property type="entry name" value="Homeodomain-like_sf"/>
</dbReference>
<evidence type="ECO:0000313" key="5">
    <source>
        <dbReference type="EMBL" id="BBO33870.1"/>
    </source>
</evidence>